<comment type="caution">
    <text evidence="7">The sequence shown here is derived from an EMBL/GenBank/DDBJ whole genome shotgun (WGS) entry which is preliminary data.</text>
</comment>
<dbReference type="Pfam" id="PF06722">
    <property type="entry name" value="EryCIII-like_C"/>
    <property type="match status" value="1"/>
</dbReference>
<accession>A0AAD4GTJ5</accession>
<dbReference type="Gene3D" id="3.40.50.2000">
    <property type="entry name" value="Glycogen Phosphorylase B"/>
    <property type="match status" value="2"/>
</dbReference>
<dbReference type="EMBL" id="VCAU01000034">
    <property type="protein sequence ID" value="KAF9889619.1"/>
    <property type="molecule type" value="Genomic_DNA"/>
</dbReference>
<comment type="subcellular location">
    <subcellularLocation>
        <location evidence="1">Endomembrane system</location>
        <topology evidence="1">Peripheral membrane protein</topology>
    </subcellularLocation>
</comment>
<proteinExistence type="predicted"/>
<name>A0AAD4GTJ5_ASPNN</name>
<dbReference type="InterPro" id="IPR010610">
    <property type="entry name" value="EryCIII-like_C"/>
</dbReference>
<dbReference type="PANTHER" id="PTHR48050">
    <property type="entry name" value="STEROL 3-BETA-GLUCOSYLTRANSFERASE"/>
    <property type="match status" value="1"/>
</dbReference>
<dbReference type="CDD" id="cd03784">
    <property type="entry name" value="GT1_Gtf-like"/>
    <property type="match status" value="1"/>
</dbReference>
<dbReference type="Proteomes" id="UP001194746">
    <property type="component" value="Unassembled WGS sequence"/>
</dbReference>
<feature type="compositionally biased region" description="Low complexity" evidence="4">
    <location>
        <begin position="645"/>
        <end position="665"/>
    </location>
</feature>
<evidence type="ECO:0000259" key="6">
    <source>
        <dbReference type="Pfam" id="PF06722"/>
    </source>
</evidence>
<organism evidence="7 8">
    <name type="scientific">Aspergillus nanangensis</name>
    <dbReference type="NCBI Taxonomy" id="2582783"/>
    <lineage>
        <taxon>Eukaryota</taxon>
        <taxon>Fungi</taxon>
        <taxon>Dikarya</taxon>
        <taxon>Ascomycota</taxon>
        <taxon>Pezizomycotina</taxon>
        <taxon>Eurotiomycetes</taxon>
        <taxon>Eurotiomycetidae</taxon>
        <taxon>Eurotiales</taxon>
        <taxon>Aspergillaceae</taxon>
        <taxon>Aspergillus</taxon>
        <taxon>Aspergillus subgen. Circumdati</taxon>
    </lineage>
</organism>
<keyword evidence="2" id="KW-0808">Transferase</keyword>
<dbReference type="InterPro" id="IPR050426">
    <property type="entry name" value="Glycosyltransferase_28"/>
</dbReference>
<evidence type="ECO:0000256" key="3">
    <source>
        <dbReference type="ARBA" id="ARBA00023098"/>
    </source>
</evidence>
<keyword evidence="3" id="KW-0443">Lipid metabolism</keyword>
<dbReference type="GO" id="GO:0005975">
    <property type="term" value="P:carbohydrate metabolic process"/>
    <property type="evidence" value="ECO:0007669"/>
    <property type="project" value="InterPro"/>
</dbReference>
<dbReference type="GO" id="GO:0016906">
    <property type="term" value="F:sterol 3-beta-glucosyltransferase activity"/>
    <property type="evidence" value="ECO:0007669"/>
    <property type="project" value="UniProtKB-ARBA"/>
</dbReference>
<evidence type="ECO:0000256" key="2">
    <source>
        <dbReference type="ARBA" id="ARBA00022679"/>
    </source>
</evidence>
<sequence>MTVNVGPEIPLACSAGDDERCEQAQFSSNGLETDAHVTEHGRFEIDIHEDAPGVSGLVDALQRQDNEPQVSPEEEISDAPFPVRLNIVIFVVGSRGDVQPFIAVGKELQKHGHRVRLATHLVFRDFVLQHGLEFFNIGGDPAQLMSFMVQNPKLIPKMDTILHGAIGRRRKEIRAIIGGCWRACIEAGEGIDLTSDAPIKARPFVADAIIANPPSFAHIHCAEKLGIPLHMMFTMPWSPTQSFPHPLANVRTSNIKPSAAKFASYAITEMVIWQGVGDLQNDFRRFELGLEVLDSMRAPSLIHRLKIPFTYYWSPSLLPKPDDWKAHIDVCGFSFLPSDSNYTPPADLVQFLEAGPPPIYIGFGSIVVEDPNALTETVLEAVRLTGQRALISQGWGGLGGDDIDIPNVFFLGNCPHDWLFPRVSCVIHHGGAGTTASGLALGRPTTVVPFFGDQPFWGSLVALNMAGPDPIPYTKLTADRLAEAIHFCLEPATVARAEALSEQIRAENGAQKGVDSFHRHLDLHRIQCTLCPDRPAVWRARRTKILLSTFAAAVLVQENKLQPEDIKLYRPKHYEINRDLRSPVCQGAEGIGGPVANFLSTIVDIPINLVQNISQPASARFAENYGLPSCDARASMISNSTDGASSVTPGESSTGSSTGSVSKESAPSTMTTDSQDTPSMGYRQPNFGQTVVANTSYMGRRVLNWIVQVPMGVTLGLSQGFHDAPRWYGDKTVRELPRVKGLRSGLAAAGKEFGYSFYDGVTGVVTQPRRGMRNGGGASGLAKGVGKGVGGLFLKPQAGIWGLLGYPLNGVHQGIERSYGTDRRGYVVRSRIRQGLEEWESASEEERQAVLDQWEVYEQGVRIKQNAKPG</sequence>
<evidence type="ECO:0000259" key="5">
    <source>
        <dbReference type="Pfam" id="PF03033"/>
    </source>
</evidence>
<evidence type="ECO:0000313" key="8">
    <source>
        <dbReference type="Proteomes" id="UP001194746"/>
    </source>
</evidence>
<feature type="domain" description="Erythromycin biosynthesis protein CIII-like C-terminal" evidence="6">
    <location>
        <begin position="407"/>
        <end position="510"/>
    </location>
</feature>
<feature type="domain" description="Glycosyltransferase family 28 N-terminal" evidence="5">
    <location>
        <begin position="87"/>
        <end position="243"/>
    </location>
</feature>
<dbReference type="FunFam" id="3.40.50.2000:FF:000100">
    <property type="entry name" value="Glycosyltransferase family 1 protein"/>
    <property type="match status" value="1"/>
</dbReference>
<evidence type="ECO:0000313" key="7">
    <source>
        <dbReference type="EMBL" id="KAF9889619.1"/>
    </source>
</evidence>
<protein>
    <recommendedName>
        <fullName evidence="9">Glycosyltransferase family 28 N-terminal domain-containing protein</fullName>
    </recommendedName>
</protein>
<dbReference type="AlphaFoldDB" id="A0AAD4GTJ5"/>
<dbReference type="SUPFAM" id="SSF53756">
    <property type="entry name" value="UDP-Glycosyltransferase/glycogen phosphorylase"/>
    <property type="match status" value="1"/>
</dbReference>
<dbReference type="InterPro" id="IPR002213">
    <property type="entry name" value="UDP_glucos_trans"/>
</dbReference>
<feature type="compositionally biased region" description="Polar residues" evidence="4">
    <location>
        <begin position="666"/>
        <end position="678"/>
    </location>
</feature>
<gene>
    <name evidence="7" type="ORF">FE257_007127</name>
</gene>
<evidence type="ECO:0000256" key="1">
    <source>
        <dbReference type="ARBA" id="ARBA00004184"/>
    </source>
</evidence>
<keyword evidence="8" id="KW-1185">Reference proteome</keyword>
<dbReference type="GO" id="GO:0006629">
    <property type="term" value="P:lipid metabolic process"/>
    <property type="evidence" value="ECO:0007669"/>
    <property type="project" value="UniProtKB-KW"/>
</dbReference>
<reference evidence="7" key="2">
    <citation type="submission" date="2020-02" db="EMBL/GenBank/DDBJ databases">
        <authorList>
            <person name="Gilchrist C.L.M."/>
            <person name="Chooi Y.-H."/>
        </authorList>
    </citation>
    <scope>NUCLEOTIDE SEQUENCE</scope>
    <source>
        <strain evidence="7">MST-FP2251</strain>
    </source>
</reference>
<dbReference type="PANTHER" id="PTHR48050:SF13">
    <property type="entry name" value="STEROL 3-BETA-GLUCOSYLTRANSFERASE UGT80A2"/>
    <property type="match status" value="1"/>
</dbReference>
<dbReference type="GO" id="GO:0012505">
    <property type="term" value="C:endomembrane system"/>
    <property type="evidence" value="ECO:0007669"/>
    <property type="project" value="UniProtKB-SubCell"/>
</dbReference>
<evidence type="ECO:0008006" key="9">
    <source>
        <dbReference type="Google" id="ProtNLM"/>
    </source>
</evidence>
<evidence type="ECO:0000256" key="4">
    <source>
        <dbReference type="SAM" id="MobiDB-lite"/>
    </source>
</evidence>
<dbReference type="Pfam" id="PF03033">
    <property type="entry name" value="Glyco_transf_28"/>
    <property type="match status" value="1"/>
</dbReference>
<feature type="region of interest" description="Disordered" evidence="4">
    <location>
        <begin position="638"/>
        <end position="685"/>
    </location>
</feature>
<dbReference type="FunFam" id="3.40.50.2000:FF:000009">
    <property type="entry name" value="Sterol 3-beta-glucosyltransferase UGT80A2"/>
    <property type="match status" value="1"/>
</dbReference>
<dbReference type="InterPro" id="IPR004276">
    <property type="entry name" value="GlycoTrans_28_N"/>
</dbReference>
<reference evidence="7" key="1">
    <citation type="journal article" date="2019" name="Beilstein J. Org. Chem.">
        <title>Nanangenines: drimane sesquiterpenoids as the dominant metabolite cohort of a novel Australian fungus, Aspergillus nanangensis.</title>
        <authorList>
            <person name="Lacey H.J."/>
            <person name="Gilchrist C.L.M."/>
            <person name="Crombie A."/>
            <person name="Kalaitzis J.A."/>
            <person name="Vuong D."/>
            <person name="Rutledge P.J."/>
            <person name="Turner P."/>
            <person name="Pitt J.I."/>
            <person name="Lacey E."/>
            <person name="Chooi Y.H."/>
            <person name="Piggott A.M."/>
        </authorList>
    </citation>
    <scope>NUCLEOTIDE SEQUENCE</scope>
    <source>
        <strain evidence="7">MST-FP2251</strain>
    </source>
</reference>